<dbReference type="GO" id="GO:0004029">
    <property type="term" value="F:aldehyde dehydrogenase (NAD+) activity"/>
    <property type="evidence" value="ECO:0007669"/>
    <property type="project" value="TreeGrafter"/>
</dbReference>
<feature type="region of interest" description="Disordered" evidence="1">
    <location>
        <begin position="352"/>
        <end position="372"/>
    </location>
</feature>
<dbReference type="InterPro" id="IPR036291">
    <property type="entry name" value="NAD(P)-bd_dom_sf"/>
</dbReference>
<sequence>MHDPAAETLPGPLPDAPVFVTGATGLLGVNLVRAMLARGLRVRALARDPAKAARLLPDHPGLDVATGDVQDVPGFAPALAGCGALIHAAAYFRDSYNGGSHWAALKRINVDGTAAVLEAAWGAGIRRVVHVSSVAVLRGAPGQLIDESMERAEADADDYYRSKILADREVFAWLDRRPDAHATLVLPGWMHGPYDAGPTAGGRFAMDFADGRMPATPPGSFAFVDARDVAEAILAAAEKGRRGVRYLAAGRHMTLREIAGGYAAVTGRKVPGRAPMAAVLALAAAQEAWARISGKPVLLSLASARALRDEADRSRYDHTRSKAELGVRFRPVRRTMRDELAWLAEAGMVKPLTLTPEEPGKGPGKGRGPKAR</sequence>
<dbReference type="InterPro" id="IPR001509">
    <property type="entry name" value="Epimerase_deHydtase"/>
</dbReference>
<protein>
    <submittedName>
        <fullName evidence="3">Nucleoside-diphosphate-sugar epimerase</fullName>
    </submittedName>
</protein>
<proteinExistence type="predicted"/>
<dbReference type="InterPro" id="IPR051783">
    <property type="entry name" value="NAD(P)-dependent_oxidoreduct"/>
</dbReference>
<reference evidence="3 4" key="1">
    <citation type="submission" date="2016-10" db="EMBL/GenBank/DDBJ databases">
        <authorList>
            <person name="de Groot N.N."/>
        </authorList>
    </citation>
    <scope>NUCLEOTIDE SEQUENCE [LARGE SCALE GENOMIC DNA]</scope>
    <source>
        <strain evidence="3 4">DSM 17890</strain>
    </source>
</reference>
<dbReference type="STRING" id="356660.SAMN05444336_102501"/>
<gene>
    <name evidence="3" type="ORF">SAMN05444336_102501</name>
</gene>
<dbReference type="Proteomes" id="UP000199118">
    <property type="component" value="Unassembled WGS sequence"/>
</dbReference>
<dbReference type="CDD" id="cd05228">
    <property type="entry name" value="AR_FR_like_1_SDR_e"/>
    <property type="match status" value="1"/>
</dbReference>
<accession>A0A1H2WWB0</accession>
<dbReference type="AlphaFoldDB" id="A0A1H2WWB0"/>
<evidence type="ECO:0000259" key="2">
    <source>
        <dbReference type="Pfam" id="PF01370"/>
    </source>
</evidence>
<evidence type="ECO:0000313" key="3">
    <source>
        <dbReference type="EMBL" id="SDW84259.1"/>
    </source>
</evidence>
<feature type="domain" description="NAD-dependent epimerase/dehydratase" evidence="2">
    <location>
        <begin position="18"/>
        <end position="243"/>
    </location>
</feature>
<dbReference type="OrthoDB" id="9798669at2"/>
<dbReference type="EMBL" id="FNMZ01000002">
    <property type="protein sequence ID" value="SDW84259.1"/>
    <property type="molecule type" value="Genomic_DNA"/>
</dbReference>
<keyword evidence="4" id="KW-1185">Reference proteome</keyword>
<dbReference type="SUPFAM" id="SSF51735">
    <property type="entry name" value="NAD(P)-binding Rossmann-fold domains"/>
    <property type="match status" value="1"/>
</dbReference>
<dbReference type="PANTHER" id="PTHR48079">
    <property type="entry name" value="PROTEIN YEEZ"/>
    <property type="match status" value="1"/>
</dbReference>
<dbReference type="RefSeq" id="WP_092680735.1">
    <property type="nucleotide sequence ID" value="NZ_FNMZ01000002.1"/>
</dbReference>
<dbReference type="PANTHER" id="PTHR48079:SF6">
    <property type="entry name" value="NAD(P)-BINDING DOMAIN-CONTAINING PROTEIN-RELATED"/>
    <property type="match status" value="1"/>
</dbReference>
<dbReference type="Gene3D" id="3.40.50.720">
    <property type="entry name" value="NAD(P)-binding Rossmann-like Domain"/>
    <property type="match status" value="1"/>
</dbReference>
<name>A0A1H2WWB0_9RHOB</name>
<evidence type="ECO:0000313" key="4">
    <source>
        <dbReference type="Proteomes" id="UP000199118"/>
    </source>
</evidence>
<dbReference type="GO" id="GO:0005737">
    <property type="term" value="C:cytoplasm"/>
    <property type="evidence" value="ECO:0007669"/>
    <property type="project" value="TreeGrafter"/>
</dbReference>
<organism evidence="3 4">
    <name type="scientific">Albimonas donghaensis</name>
    <dbReference type="NCBI Taxonomy" id="356660"/>
    <lineage>
        <taxon>Bacteria</taxon>
        <taxon>Pseudomonadati</taxon>
        <taxon>Pseudomonadota</taxon>
        <taxon>Alphaproteobacteria</taxon>
        <taxon>Rhodobacterales</taxon>
        <taxon>Paracoccaceae</taxon>
        <taxon>Albimonas</taxon>
    </lineage>
</organism>
<dbReference type="Pfam" id="PF01370">
    <property type="entry name" value="Epimerase"/>
    <property type="match status" value="1"/>
</dbReference>
<evidence type="ECO:0000256" key="1">
    <source>
        <dbReference type="SAM" id="MobiDB-lite"/>
    </source>
</evidence>